<sequence length="263" mass="31061">MKELGICPKSETCENKDRRTTNHLHNRCFPHPFLNDINSCKTGCYLVGTARSCPPCVSYKPELDHRHFSNGGTAVTNFDPNQLNRLEKEETIKEEYVWTGKELSFHDLYGAKHDIKASDQQLFNLMAWMKTERKTSRGYNLFDHSGFLKYALSRDDCFRKYLLEHEYIKETKDDKWNPKTGNWVKVDWKDIQEFQPGVMLNRVWQSRDYVIEITKEPHWNTSSLGPKLVINERHKNGWSDSGYREDLYYLSNLFNGKVYMKKV</sequence>
<proteinExistence type="predicted"/>
<organism evidence="1">
    <name type="scientific">marine sediment metagenome</name>
    <dbReference type="NCBI Taxonomy" id="412755"/>
    <lineage>
        <taxon>unclassified sequences</taxon>
        <taxon>metagenomes</taxon>
        <taxon>ecological metagenomes</taxon>
    </lineage>
</organism>
<dbReference type="AlphaFoldDB" id="A0A0F9VPJ8"/>
<gene>
    <name evidence="1" type="ORF">LCGC14_0458660</name>
</gene>
<dbReference type="EMBL" id="LAZR01000467">
    <property type="protein sequence ID" value="KKN67718.1"/>
    <property type="molecule type" value="Genomic_DNA"/>
</dbReference>
<comment type="caution">
    <text evidence="1">The sequence shown here is derived from an EMBL/GenBank/DDBJ whole genome shotgun (WGS) entry which is preliminary data.</text>
</comment>
<accession>A0A0F9VPJ8</accession>
<evidence type="ECO:0000313" key="1">
    <source>
        <dbReference type="EMBL" id="KKN67718.1"/>
    </source>
</evidence>
<name>A0A0F9VPJ8_9ZZZZ</name>
<reference evidence="1" key="1">
    <citation type="journal article" date="2015" name="Nature">
        <title>Complex archaea that bridge the gap between prokaryotes and eukaryotes.</title>
        <authorList>
            <person name="Spang A."/>
            <person name="Saw J.H."/>
            <person name="Jorgensen S.L."/>
            <person name="Zaremba-Niedzwiedzka K."/>
            <person name="Martijn J."/>
            <person name="Lind A.E."/>
            <person name="van Eijk R."/>
            <person name="Schleper C."/>
            <person name="Guy L."/>
            <person name="Ettema T.J."/>
        </authorList>
    </citation>
    <scope>NUCLEOTIDE SEQUENCE</scope>
</reference>
<protein>
    <submittedName>
        <fullName evidence="1">Uncharacterized protein</fullName>
    </submittedName>
</protein>